<proteinExistence type="predicted"/>
<dbReference type="AlphaFoldDB" id="A0A1U7CPJ5"/>
<gene>
    <name evidence="1" type="ORF">BSF38_02317</name>
</gene>
<dbReference type="PROSITE" id="PS51318">
    <property type="entry name" value="TAT"/>
    <property type="match status" value="1"/>
</dbReference>
<reference evidence="2" key="1">
    <citation type="submission" date="2016-12" db="EMBL/GenBank/DDBJ databases">
        <title>Comparative genomics of four Isosphaeraceae planctomycetes: a common pool of plasmids and glycoside hydrolase genes.</title>
        <authorList>
            <person name="Ivanova A."/>
        </authorList>
    </citation>
    <scope>NUCLEOTIDE SEQUENCE [LARGE SCALE GENOMIC DNA]</scope>
    <source>
        <strain evidence="2">PX4</strain>
    </source>
</reference>
<dbReference type="STRING" id="1387353.BSF38_02317"/>
<accession>A0A1U7CPJ5</accession>
<dbReference type="InterPro" id="IPR006311">
    <property type="entry name" value="TAT_signal"/>
</dbReference>
<dbReference type="EMBL" id="CP019082">
    <property type="protein sequence ID" value="APW60826.1"/>
    <property type="molecule type" value="Genomic_DNA"/>
</dbReference>
<dbReference type="KEGG" id="pbor:BSF38_02317"/>
<sequence>MMGTQRTRREFLGNVGRGMLVASVGFGTAFDMGLTPAWADGEKGERLVFGGIEPLVGLMQETSVQNLLPVLVEKLRSGTELKQLVAAAALANARTFGGEDYIGFHTLMALAPAYHMAKELPEDRRALPVLKVLYRNTNRIHEHGGAASEVLHTVKPGALSASHESGEALRDAVRGKDMKEAERTFAAIAAISPDEAFNSLLVAVEDETEVHRVVLPYRAWELLDVVGPEQAHTMLRQSVRYCVKSEQNSRRTAENVEPRALLPRLFDQHKLPRTSPGTKRADDAWVAAMSKTVFESSPAAAADAVAAALAEGIDPRDVGEAIALAANQLVLRDAGRPERWASPGKPPGSVHGDSVGVHASDAVNAWRNMSRVVNPRNAAACLILAGYEVARDRQARAADFLKWTPRPLAEVLADVKSTDANRLVTELESAVQANQQEIASALVHRYGTLGHDPAPVFALLLKYAVSEDGALHAEKYYNTVREEFASTRPAFRWRQLVALARVTASECGRPAPGMAQARELLKVIST</sequence>
<keyword evidence="2" id="KW-1185">Reference proteome</keyword>
<organism evidence="1 2">
    <name type="scientific">Paludisphaera borealis</name>
    <dbReference type="NCBI Taxonomy" id="1387353"/>
    <lineage>
        <taxon>Bacteria</taxon>
        <taxon>Pseudomonadati</taxon>
        <taxon>Planctomycetota</taxon>
        <taxon>Planctomycetia</taxon>
        <taxon>Isosphaerales</taxon>
        <taxon>Isosphaeraceae</taxon>
        <taxon>Paludisphaera</taxon>
    </lineage>
</organism>
<evidence type="ECO:0000313" key="1">
    <source>
        <dbReference type="EMBL" id="APW60826.1"/>
    </source>
</evidence>
<protein>
    <submittedName>
        <fullName evidence="1">Uncharacterized protein</fullName>
    </submittedName>
</protein>
<dbReference type="Proteomes" id="UP000186309">
    <property type="component" value="Chromosome"/>
</dbReference>
<evidence type="ECO:0000313" key="2">
    <source>
        <dbReference type="Proteomes" id="UP000186309"/>
    </source>
</evidence>
<name>A0A1U7CPJ5_9BACT</name>